<reference evidence="2" key="1">
    <citation type="journal article" date="2020" name="Fungal Divers.">
        <title>Resolving the Mortierellaceae phylogeny through synthesis of multi-gene phylogenetics and phylogenomics.</title>
        <authorList>
            <person name="Vandepol N."/>
            <person name="Liber J."/>
            <person name="Desiro A."/>
            <person name="Na H."/>
            <person name="Kennedy M."/>
            <person name="Barry K."/>
            <person name="Grigoriev I.V."/>
            <person name="Miller A.N."/>
            <person name="O'Donnell K."/>
            <person name="Stajich J.E."/>
            <person name="Bonito G."/>
        </authorList>
    </citation>
    <scope>NUCLEOTIDE SEQUENCE</scope>
    <source>
        <strain evidence="2">KOD1015</strain>
    </source>
</reference>
<keyword evidence="3" id="KW-1185">Reference proteome</keyword>
<feature type="transmembrane region" description="Helical" evidence="1">
    <location>
        <begin position="60"/>
        <end position="80"/>
    </location>
</feature>
<dbReference type="OrthoDB" id="26203at2759"/>
<sequence>MSVLAVWRSDFIDRYYKWFTGFCWVFPLAFAIPVAVQNIAEYPGIGFSCLVSTPNLNTYLFYPTAVYMYPAMICHVITIGKMIQ</sequence>
<organism evidence="2 3">
    <name type="scientific">Lunasporangiospora selenospora</name>
    <dbReference type="NCBI Taxonomy" id="979761"/>
    <lineage>
        <taxon>Eukaryota</taxon>
        <taxon>Fungi</taxon>
        <taxon>Fungi incertae sedis</taxon>
        <taxon>Mucoromycota</taxon>
        <taxon>Mortierellomycotina</taxon>
        <taxon>Mortierellomycetes</taxon>
        <taxon>Mortierellales</taxon>
        <taxon>Mortierellaceae</taxon>
        <taxon>Lunasporangiospora</taxon>
    </lineage>
</organism>
<name>A0A9P6K9T4_9FUNG</name>
<keyword evidence="1" id="KW-1133">Transmembrane helix</keyword>
<dbReference type="AlphaFoldDB" id="A0A9P6K9T4"/>
<dbReference type="Proteomes" id="UP000780801">
    <property type="component" value="Unassembled WGS sequence"/>
</dbReference>
<dbReference type="Gene3D" id="1.20.1070.10">
    <property type="entry name" value="Rhodopsin 7-helix transmembrane proteins"/>
    <property type="match status" value="1"/>
</dbReference>
<feature type="non-terminal residue" evidence="2">
    <location>
        <position position="1"/>
    </location>
</feature>
<keyword evidence="1" id="KW-0472">Membrane</keyword>
<gene>
    <name evidence="2" type="ORF">BGW38_008063</name>
</gene>
<evidence type="ECO:0000313" key="3">
    <source>
        <dbReference type="Proteomes" id="UP000780801"/>
    </source>
</evidence>
<feature type="transmembrane region" description="Helical" evidence="1">
    <location>
        <begin position="21"/>
        <end position="40"/>
    </location>
</feature>
<protein>
    <submittedName>
        <fullName evidence="2">Uncharacterized protein</fullName>
    </submittedName>
</protein>
<evidence type="ECO:0000256" key="1">
    <source>
        <dbReference type="SAM" id="Phobius"/>
    </source>
</evidence>
<comment type="caution">
    <text evidence="2">The sequence shown here is derived from an EMBL/GenBank/DDBJ whole genome shotgun (WGS) entry which is preliminary data.</text>
</comment>
<accession>A0A9P6K9T4</accession>
<keyword evidence="1" id="KW-0812">Transmembrane</keyword>
<evidence type="ECO:0000313" key="2">
    <source>
        <dbReference type="EMBL" id="KAF9577016.1"/>
    </source>
</evidence>
<dbReference type="EMBL" id="JAABOA010005443">
    <property type="protein sequence ID" value="KAF9577016.1"/>
    <property type="molecule type" value="Genomic_DNA"/>
</dbReference>
<proteinExistence type="predicted"/>